<dbReference type="Pfam" id="PF12276">
    <property type="entry name" value="DUF3617"/>
    <property type="match status" value="1"/>
</dbReference>
<dbReference type="AlphaFoldDB" id="A0A6G7YLY0"/>
<dbReference type="RefSeq" id="WP_166410133.1">
    <property type="nucleotide sequence ID" value="NZ_CP049869.1"/>
</dbReference>
<dbReference type="EMBL" id="CP049869">
    <property type="protein sequence ID" value="QIK77737.1"/>
    <property type="molecule type" value="Genomic_DNA"/>
</dbReference>
<organism evidence="1 2">
    <name type="scientific">Sphingomonas piscis</name>
    <dbReference type="NCBI Taxonomy" id="2714943"/>
    <lineage>
        <taxon>Bacteria</taxon>
        <taxon>Pseudomonadati</taxon>
        <taxon>Pseudomonadota</taxon>
        <taxon>Alphaproteobacteria</taxon>
        <taxon>Sphingomonadales</taxon>
        <taxon>Sphingomonadaceae</taxon>
        <taxon>Sphingomonas</taxon>
    </lineage>
</organism>
<evidence type="ECO:0000313" key="2">
    <source>
        <dbReference type="Proteomes" id="UP000503222"/>
    </source>
</evidence>
<proteinExistence type="predicted"/>
<accession>A0A6G7YLY0</accession>
<evidence type="ECO:0000313" key="1">
    <source>
        <dbReference type="EMBL" id="QIK77737.1"/>
    </source>
</evidence>
<sequence length="119" mass="12731">MCVGATLVVAATPLPRLAQIPGGLWEVSGIPGQAPVRQCFSTRTITQFEHRGEACPRTVVSQSGDTTVLQYNCPSGGFGRSEVTVITPRSLRIDTQGISRGLPFHFVMQARRIGGCPGY</sequence>
<dbReference type="InterPro" id="IPR022061">
    <property type="entry name" value="DUF3617"/>
</dbReference>
<gene>
    <name evidence="1" type="ORF">G7077_01225</name>
</gene>
<name>A0A6G7YLY0_9SPHN</name>
<dbReference type="KEGG" id="spii:G7077_01225"/>
<reference evidence="1 2" key="1">
    <citation type="submission" date="2020-03" db="EMBL/GenBank/DDBJ databases">
        <title>Sphingomonas sp. nov., isolated from fish.</title>
        <authorList>
            <person name="Hyun D.-W."/>
            <person name="Bae J.-W."/>
        </authorList>
    </citation>
    <scope>NUCLEOTIDE SEQUENCE [LARGE SCALE GENOMIC DNA]</scope>
    <source>
        <strain evidence="1 2">HDW15B</strain>
    </source>
</reference>
<dbReference type="Proteomes" id="UP000503222">
    <property type="component" value="Chromosome"/>
</dbReference>
<protein>
    <recommendedName>
        <fullName evidence="3">DUF3617 family protein</fullName>
    </recommendedName>
</protein>
<evidence type="ECO:0008006" key="3">
    <source>
        <dbReference type="Google" id="ProtNLM"/>
    </source>
</evidence>
<keyword evidence="2" id="KW-1185">Reference proteome</keyword>